<dbReference type="RefSeq" id="WP_283420493.1">
    <property type="nucleotide sequence ID" value="NZ_FXTZ01000001.1"/>
</dbReference>
<dbReference type="InterPro" id="IPR026350">
    <property type="entry name" value="GxxExxY"/>
</dbReference>
<organism evidence="1 2">
    <name type="scientific">Chryseobacterium profundimaris</name>
    <dbReference type="NCBI Taxonomy" id="1387275"/>
    <lineage>
        <taxon>Bacteria</taxon>
        <taxon>Pseudomonadati</taxon>
        <taxon>Bacteroidota</taxon>
        <taxon>Flavobacteriia</taxon>
        <taxon>Flavobacteriales</taxon>
        <taxon>Weeksellaceae</taxon>
        <taxon>Chryseobacterium group</taxon>
        <taxon>Chryseobacterium</taxon>
    </lineage>
</organism>
<keyword evidence="2" id="KW-1185">Reference proteome</keyword>
<reference evidence="1 2" key="1">
    <citation type="submission" date="2017-05" db="EMBL/GenBank/DDBJ databases">
        <authorList>
            <person name="Varghese N."/>
            <person name="Submissions S."/>
        </authorList>
    </citation>
    <scope>NUCLEOTIDE SEQUENCE [LARGE SCALE GENOMIC DNA]</scope>
    <source>
        <strain evidence="1 2">DSM 28214</strain>
    </source>
</reference>
<comment type="caution">
    <text evidence="1">The sequence shown here is derived from an EMBL/GenBank/DDBJ whole genome shotgun (WGS) entry which is preliminary data.</text>
</comment>
<evidence type="ECO:0000313" key="2">
    <source>
        <dbReference type="Proteomes" id="UP001157960"/>
    </source>
</evidence>
<dbReference type="Pfam" id="PF13366">
    <property type="entry name" value="PDDEXK_3"/>
    <property type="match status" value="1"/>
</dbReference>
<proteinExistence type="predicted"/>
<accession>A0ABY1N822</accession>
<sequence>MVLAYDENVISENEISKIVYESGYLIHKVLEPELPESGYEECMFYELQKKGLFVEKQNRFR</sequence>
<gene>
    <name evidence="1" type="ORF">SAMN06264346_10179</name>
</gene>
<evidence type="ECO:0000313" key="1">
    <source>
        <dbReference type="EMBL" id="SMP02156.1"/>
    </source>
</evidence>
<dbReference type="Proteomes" id="UP001157960">
    <property type="component" value="Unassembled WGS sequence"/>
</dbReference>
<name>A0ABY1N822_9FLAO</name>
<protein>
    <submittedName>
        <fullName evidence="1">PD-(D/E)XK nuclease superfamily protein</fullName>
    </submittedName>
</protein>
<dbReference type="EMBL" id="FXTZ01000001">
    <property type="protein sequence ID" value="SMP02156.1"/>
    <property type="molecule type" value="Genomic_DNA"/>
</dbReference>